<name>A0A8T1PWV8_CARIL</name>
<evidence type="ECO:0008006" key="7">
    <source>
        <dbReference type="Google" id="ProtNLM"/>
    </source>
</evidence>
<dbReference type="PANTHER" id="PTHR33463:SF215">
    <property type="entry name" value="NB-ARC DOMAIN DISEASE RESISTANCE PROTEIN"/>
    <property type="match status" value="1"/>
</dbReference>
<dbReference type="InterPro" id="IPR057135">
    <property type="entry name" value="At4g27190-like_LRR"/>
</dbReference>
<feature type="domain" description="Disease resistance protein At4g27190-like leucine-rich repeats" evidence="4">
    <location>
        <begin position="1627"/>
        <end position="1770"/>
    </location>
</feature>
<keyword evidence="6" id="KW-1185">Reference proteome</keyword>
<accession>A0A8T1PWV8</accession>
<evidence type="ECO:0000256" key="2">
    <source>
        <dbReference type="SAM" id="Coils"/>
    </source>
</evidence>
<feature type="domain" description="Disease resistance protein At4g27190-like leucine-rich repeats" evidence="4">
    <location>
        <begin position="786"/>
        <end position="921"/>
    </location>
</feature>
<feature type="domain" description="Disease resistance protein At4g27190-like leucine-rich repeats" evidence="4">
    <location>
        <begin position="1870"/>
        <end position="2024"/>
    </location>
</feature>
<evidence type="ECO:0000313" key="5">
    <source>
        <dbReference type="EMBL" id="KAG6646083.1"/>
    </source>
</evidence>
<evidence type="ECO:0000259" key="4">
    <source>
        <dbReference type="Pfam" id="PF23247"/>
    </source>
</evidence>
<keyword evidence="2" id="KW-0175">Coiled coil</keyword>
<sequence>MEIVILIAETIVKYTVAPVGQWLCYSFQYNNNIKNLENQKEKLQHAQERVKQSVDDASNNGEKIYSDVSKWLTDVDRITELATKRLREIEEAGTRSSNAACLNLKHRHQLSREAKKMGGDIDELLKSGNFNRVSYRPTSQEMVTPINMDCMEFVSRMPTVKGHKEALEDANINVIGLWGMPGVGKTTLMREVARQVKEDKLFDEVAWANVTQSQDPIRQIQGEIADMLDLKLDAESTPGRANHLRKRLTTTEKGTLVNLDDICQKHDLEAIGIDPCKGCKVKEDKLFNEVALSDVTQSPDLGRIQGEIVDMVDLTFDKETIQPGRASRLRERLTTKEKRILVILDDIWEKFDLEAIGIDPYKGCKVVPVSRQRDLLSSQMHVKKMAVDFVAKECGGLPIALVTISKALNNKDLCEWKDALQQLRHPAPEHLTKMQSTIYSCIELSFRHLESQEIQYVFVHCARMEFDIDRLDLVKYCYGLGLFHGINTLEDARNRLYRILRSLKDSCLLQDFPHDSQFCRMHDVVRDVAMLIALRDYGMLFIGDDGGPKEWPDMDALKRCKAFSIRGGDIHHQLPNELECPELSFLSINGRDRSLPIPDTFFQGTKKLKVLVLTAMKLSSLPSSLLLLRNLQTLCLDQCKLGDISAIGELKNLVVLSLLHSDISTLPREIGLLSCLRLFDVSNCSKLEVIPPNILSSLVELEELYMENSFVQWEAEGLFTERSNNANLGELKYMLLLTTLEIHIQDACMLPKDLRERFGKLKRYNILVGEVWDWSDKHGCSRMLKLKLKTSFQSEVVIKMLLNRVECLYLDELKGVKSVLHELDREGFQQLKHLHIQNNDEIKYIISSPMHISTISFPALETFLLKNMTGLEDICHGQLHSTSFCNLRVVKVENCEKLKFVFPSFVVRGLSHLQELQIRECSIMGAIVMKEEGEIEDTDMIFFPQLRHSALEHLPKLISFLRTKNSFATDAGEIVSEDTLGFYMPILHEQIVFPNLETLELSSVQLQETHHNQHRARHRLTTMEAMSRFQNLSNLEVQGSCNIKYLLSFSTARFMVHLKHLHISDCKAMEEVLVLEEIAKASEITEVAFPCLKGVGILRMDYLKHIWQNQFVENSFCNLEFIRVELCENLSVEKLVVGGCSSLQEVFELQELNLKELKLDCLPQMKHVWSKDPKGVFSFKNLKQIWAPSVAKNCGVEEIVEDEGGEDTIERFVFPQVTLLTFKRLLRLKWFYPGVHTLECPMLKKIWVEGCQKVDIFAYGLLSFQETLRESRHEISTQQPLFMVHEVAFPSLETLAISHMDNLITIWHDQVAAESFCSFQNLRQIYVEGCESLKSFFPTVSVATSFRQLEDLHIVNCGIEEIVARGGDQKATPRFVFPRMTTLNLDGLSKLKWFYPGVHTSEWPSLKYIEVNRCKKVKIFASEYMSFREALEESRESKISSDQPFFLADQDQIAFPSLKKLAISHMDNLITIWHDQVAANSFCNIHLLEVKFCESLKSLFPAVLVATSLTQLEILKICNCGIEEIVARGGDQEETPRFVFPHMSILHLDGLEKLKWFYPGVYTSEWPLLKVIWVGGCQKIEIFASEYMSFQETLEESRQSNISSHQPLFLVDQDQVAFPSLEILIITHMDDMKVIWNTQFVEGSFCKLQNMGVEYCANLNSIFPFHMFKVFQSLELLNVVHCSSLKQVFDLQGPSFQETNVITVTQLKHLYLDHLPKLKHISNKDPRDILSFQNLRRVHVVGCESMECLFPASMARTLTELESLVVLGCGVEVIVDEEEAERRLVFPKLTSLALEALRKLKWISPRAYNLELPVLKELRAWGCDQVSIFASKFSRFQETSQQCLLESSIQHPLFLVEEGTFPKLEVLRSNLHDMTTWHDQLFIESFCNLKVLEVQCNHDTSAIFPSNLLKSLQNLEKLVVSCNDWHEIFPFEEFIGPSNHAMLLPQLKELRVSKARMLTHLWKEDIQESLVFHKVLEILAVSKCHKLKSLVPSSILSCNGLIHLITYPTAKSLVQLRKMSVSSCEGITEIMAKGDDQAKVLKGVQATTRGDKSQTDWKNNLNSTIHSLWKNKLV</sequence>
<dbReference type="InterPro" id="IPR002182">
    <property type="entry name" value="NB-ARC"/>
</dbReference>
<feature type="domain" description="Disease resistance protein At4g27190-like leucine-rich repeats" evidence="4">
    <location>
        <begin position="1132"/>
        <end position="1185"/>
    </location>
</feature>
<dbReference type="PANTHER" id="PTHR33463">
    <property type="entry name" value="NB-ARC DOMAIN-CONTAINING PROTEIN-RELATED"/>
    <property type="match status" value="1"/>
</dbReference>
<feature type="domain" description="Disease resistance protein At4g27190-like leucine-rich repeats" evidence="4">
    <location>
        <begin position="998"/>
        <end position="1131"/>
    </location>
</feature>
<dbReference type="Pfam" id="PF23247">
    <property type="entry name" value="LRR_RPS2"/>
    <property type="match status" value="7"/>
</dbReference>
<gene>
    <name evidence="5" type="ORF">CIPAW_08G168600</name>
</gene>
<keyword evidence="1" id="KW-0611">Plant defense</keyword>
<evidence type="ECO:0000313" key="6">
    <source>
        <dbReference type="Proteomes" id="UP000811609"/>
    </source>
</evidence>
<feature type="domain" description="Disease resistance protein At4g27190-like leucine-rich repeats" evidence="4">
    <location>
        <begin position="1370"/>
        <end position="1521"/>
    </location>
</feature>
<dbReference type="EMBL" id="CM031816">
    <property type="protein sequence ID" value="KAG6646083.1"/>
    <property type="molecule type" value="Genomic_DNA"/>
</dbReference>
<comment type="caution">
    <text evidence="5">The sequence shown here is derived from an EMBL/GenBank/DDBJ whole genome shotgun (WGS) entry which is preliminary data.</text>
</comment>
<dbReference type="Proteomes" id="UP000811609">
    <property type="component" value="Chromosome 8"/>
</dbReference>
<feature type="domain" description="NB-ARC" evidence="3">
    <location>
        <begin position="167"/>
        <end position="273"/>
    </location>
</feature>
<proteinExistence type="predicted"/>
<reference evidence="5" key="1">
    <citation type="submission" date="2020-12" db="EMBL/GenBank/DDBJ databases">
        <title>WGS assembly of Carya illinoinensis cv. Pawnee.</title>
        <authorList>
            <person name="Platts A."/>
            <person name="Shu S."/>
            <person name="Wright S."/>
            <person name="Barry K."/>
            <person name="Edger P."/>
            <person name="Pires J.C."/>
            <person name="Schmutz J."/>
        </authorList>
    </citation>
    <scope>NUCLEOTIDE SEQUENCE</scope>
    <source>
        <tissue evidence="5">Leaf</tissue>
    </source>
</reference>
<evidence type="ECO:0000259" key="3">
    <source>
        <dbReference type="Pfam" id="PF00931"/>
    </source>
</evidence>
<feature type="domain" description="Disease resistance protein At4g27190-like leucine-rich repeats" evidence="4">
    <location>
        <begin position="1284"/>
        <end position="1358"/>
    </location>
</feature>
<organism evidence="5 6">
    <name type="scientific">Carya illinoinensis</name>
    <name type="common">Pecan</name>
    <dbReference type="NCBI Taxonomy" id="32201"/>
    <lineage>
        <taxon>Eukaryota</taxon>
        <taxon>Viridiplantae</taxon>
        <taxon>Streptophyta</taxon>
        <taxon>Embryophyta</taxon>
        <taxon>Tracheophyta</taxon>
        <taxon>Spermatophyta</taxon>
        <taxon>Magnoliopsida</taxon>
        <taxon>eudicotyledons</taxon>
        <taxon>Gunneridae</taxon>
        <taxon>Pentapetalae</taxon>
        <taxon>rosids</taxon>
        <taxon>fabids</taxon>
        <taxon>Fagales</taxon>
        <taxon>Juglandaceae</taxon>
        <taxon>Carya</taxon>
    </lineage>
</organism>
<protein>
    <recommendedName>
        <fullName evidence="7">AAA+ ATPase domain-containing protein</fullName>
    </recommendedName>
</protein>
<dbReference type="Pfam" id="PF00931">
    <property type="entry name" value="NB-ARC"/>
    <property type="match status" value="2"/>
</dbReference>
<dbReference type="InterPro" id="IPR050905">
    <property type="entry name" value="Plant_NBS-LRR"/>
</dbReference>
<feature type="coiled-coil region" evidence="2">
    <location>
        <begin position="26"/>
        <end position="60"/>
    </location>
</feature>
<feature type="domain" description="NB-ARC" evidence="3">
    <location>
        <begin position="286"/>
        <end position="393"/>
    </location>
</feature>
<dbReference type="GO" id="GO:0043531">
    <property type="term" value="F:ADP binding"/>
    <property type="evidence" value="ECO:0007669"/>
    <property type="project" value="InterPro"/>
</dbReference>
<evidence type="ECO:0000256" key="1">
    <source>
        <dbReference type="ARBA" id="ARBA00022821"/>
    </source>
</evidence>